<dbReference type="EMBL" id="NMOS02000005">
    <property type="protein sequence ID" value="RDH40659.1"/>
    <property type="molecule type" value="Genomic_DNA"/>
</dbReference>
<feature type="compositionally biased region" description="Polar residues" evidence="1">
    <location>
        <begin position="68"/>
        <end position="77"/>
    </location>
</feature>
<sequence>MRVYGRSLRMNNDRGASPDLIDSVRKVNIHKKNRENLSGGKNQGTPSVGVEPSFFKTEEKKPEDLGNLPSTSPAPAA</sequence>
<gene>
    <name evidence="2" type="ORF">CFE62_002570</name>
</gene>
<reference evidence="2 3" key="1">
    <citation type="journal article" date="2017" name="Int. J. Syst. Evol. Microbiol.">
        <title>Aquarickettsiella crustaci n. gen. n. sp. (Gammaproteobacteria: Legionellales: Coxiellaceae); a bacterial pathogen of the freshwater crustacean: Gammarus fossarum (Malacostraca: Amphipoda).</title>
        <authorList>
            <person name="Bojko J."/>
            <person name="Dunn A.M."/>
            <person name="Stebbing P.D."/>
            <person name="Van Aerle R."/>
            <person name="Bacela-Spychalska K."/>
            <person name="Bean T.P."/>
            <person name="Stentiford G.D."/>
        </authorList>
    </citation>
    <scope>NUCLEOTIDE SEQUENCE [LARGE SCALE GENOMIC DNA]</scope>
    <source>
        <strain evidence="2">RA15029</strain>
    </source>
</reference>
<evidence type="ECO:0000313" key="3">
    <source>
        <dbReference type="Proteomes" id="UP000226429"/>
    </source>
</evidence>
<feature type="region of interest" description="Disordered" evidence="1">
    <location>
        <begin position="31"/>
        <end position="77"/>
    </location>
</feature>
<reference evidence="2 3" key="2">
    <citation type="journal article" date="2018" name="J. Invertebr. Pathol.">
        <title>'Candidatus Aquirickettsiella gammari' (Gammaproteobacteria: Legionellales: Coxiellaceae): A bacterial pathogen of the freshwater crustacean Gammarus fossarum (Malacostraca: Amphipoda).</title>
        <authorList>
            <person name="Bojko J."/>
            <person name="Dunn A.M."/>
            <person name="Stebbing P.D."/>
            <person name="van Aerle R."/>
            <person name="Bacela-Spychalska K."/>
            <person name="Bean T.P."/>
            <person name="Urrutia A."/>
            <person name="Stentiford G.D."/>
        </authorList>
    </citation>
    <scope>NUCLEOTIDE SEQUENCE [LARGE SCALE GENOMIC DNA]</scope>
    <source>
        <strain evidence="2">RA15029</strain>
    </source>
</reference>
<evidence type="ECO:0000256" key="1">
    <source>
        <dbReference type="SAM" id="MobiDB-lite"/>
    </source>
</evidence>
<protein>
    <submittedName>
        <fullName evidence="2">Uncharacterized protein</fullName>
    </submittedName>
</protein>
<evidence type="ECO:0000313" key="2">
    <source>
        <dbReference type="EMBL" id="RDH40659.1"/>
    </source>
</evidence>
<name>A0A370CIH3_9COXI</name>
<proteinExistence type="predicted"/>
<dbReference type="Proteomes" id="UP000226429">
    <property type="component" value="Unassembled WGS sequence"/>
</dbReference>
<keyword evidence="3" id="KW-1185">Reference proteome</keyword>
<accession>A0A370CIH3</accession>
<comment type="caution">
    <text evidence="2">The sequence shown here is derived from an EMBL/GenBank/DDBJ whole genome shotgun (WGS) entry which is preliminary data.</text>
</comment>
<organism evidence="2 3">
    <name type="scientific">Candidatus Aquirickettsiella gammari</name>
    <dbReference type="NCBI Taxonomy" id="2016198"/>
    <lineage>
        <taxon>Bacteria</taxon>
        <taxon>Pseudomonadati</taxon>
        <taxon>Pseudomonadota</taxon>
        <taxon>Gammaproteobacteria</taxon>
        <taxon>Legionellales</taxon>
        <taxon>Coxiellaceae</taxon>
        <taxon>Candidatus Aquirickettsiella</taxon>
    </lineage>
</organism>
<dbReference type="AlphaFoldDB" id="A0A370CIH3"/>